<dbReference type="EMBL" id="FOOX01000038">
    <property type="protein sequence ID" value="SFH41082.1"/>
    <property type="molecule type" value="Genomic_DNA"/>
</dbReference>
<dbReference type="InterPro" id="IPR010982">
    <property type="entry name" value="Lambda_DNA-bd_dom_sf"/>
</dbReference>
<dbReference type="InterPro" id="IPR013096">
    <property type="entry name" value="Cupin_2"/>
</dbReference>
<name>A0A1I2ZT59_9FIRM</name>
<dbReference type="GO" id="GO:0003677">
    <property type="term" value="F:DNA binding"/>
    <property type="evidence" value="ECO:0007669"/>
    <property type="project" value="UniProtKB-KW"/>
</dbReference>
<accession>A0A1I2ZT59</accession>
<evidence type="ECO:0000256" key="1">
    <source>
        <dbReference type="ARBA" id="ARBA00023125"/>
    </source>
</evidence>
<dbReference type="SMART" id="SM00530">
    <property type="entry name" value="HTH_XRE"/>
    <property type="match status" value="1"/>
</dbReference>
<reference evidence="4" key="1">
    <citation type="submission" date="2016-10" db="EMBL/GenBank/DDBJ databases">
        <authorList>
            <person name="Varghese N."/>
            <person name="Submissions S."/>
        </authorList>
    </citation>
    <scope>NUCLEOTIDE SEQUENCE [LARGE SCALE GENOMIC DNA]</scope>
    <source>
        <strain evidence="4">DSM 17038</strain>
    </source>
</reference>
<dbReference type="CDD" id="cd02209">
    <property type="entry name" value="cupin_XRE_C"/>
    <property type="match status" value="1"/>
</dbReference>
<dbReference type="Gene3D" id="2.60.120.10">
    <property type="entry name" value="Jelly Rolls"/>
    <property type="match status" value="1"/>
</dbReference>
<dbReference type="RefSeq" id="WP_092476204.1">
    <property type="nucleotide sequence ID" value="NZ_FOOX01000038.1"/>
</dbReference>
<protein>
    <submittedName>
        <fullName evidence="3">Transcriptional regulator, XRE family with cupin sensor</fullName>
    </submittedName>
</protein>
<dbReference type="PANTHER" id="PTHR46797">
    <property type="entry name" value="HTH-TYPE TRANSCRIPTIONAL REGULATOR"/>
    <property type="match status" value="1"/>
</dbReference>
<keyword evidence="4" id="KW-1185">Reference proteome</keyword>
<dbReference type="CDD" id="cd00093">
    <property type="entry name" value="HTH_XRE"/>
    <property type="match status" value="1"/>
</dbReference>
<dbReference type="Gene3D" id="1.10.260.40">
    <property type="entry name" value="lambda repressor-like DNA-binding domains"/>
    <property type="match status" value="1"/>
</dbReference>
<evidence type="ECO:0000259" key="2">
    <source>
        <dbReference type="PROSITE" id="PS50943"/>
    </source>
</evidence>
<evidence type="ECO:0000313" key="3">
    <source>
        <dbReference type="EMBL" id="SFH41082.1"/>
    </source>
</evidence>
<dbReference type="SUPFAM" id="SSF47413">
    <property type="entry name" value="lambda repressor-like DNA-binding domains"/>
    <property type="match status" value="1"/>
</dbReference>
<dbReference type="Pfam" id="PF07883">
    <property type="entry name" value="Cupin_2"/>
    <property type="match status" value="1"/>
</dbReference>
<dbReference type="STRING" id="341036.SAMN05660649_05111"/>
<dbReference type="SUPFAM" id="SSF51182">
    <property type="entry name" value="RmlC-like cupins"/>
    <property type="match status" value="1"/>
</dbReference>
<sequence length="170" mass="19074">MRGFDFSIVRTLRIKRGMSAEELAKAANLTRATIAKIENGSVNPTMGTVDALAGVFQLMPSELVRMAEVTRCEEAMIELLKNESIEGKHIYFSNFEMFHIRAKAGATIKSDPKFHENTAEICYVLSGKVKIMVGEQSYELSSGAVLRFKALLEHHIYILETSELIMIHHI</sequence>
<dbReference type="Pfam" id="PF01381">
    <property type="entry name" value="HTH_3"/>
    <property type="match status" value="1"/>
</dbReference>
<dbReference type="InterPro" id="IPR014710">
    <property type="entry name" value="RmlC-like_jellyroll"/>
</dbReference>
<dbReference type="GO" id="GO:0003700">
    <property type="term" value="F:DNA-binding transcription factor activity"/>
    <property type="evidence" value="ECO:0007669"/>
    <property type="project" value="TreeGrafter"/>
</dbReference>
<gene>
    <name evidence="3" type="ORF">SAMN05660649_05111</name>
</gene>
<dbReference type="PROSITE" id="PS50943">
    <property type="entry name" value="HTH_CROC1"/>
    <property type="match status" value="1"/>
</dbReference>
<keyword evidence="1" id="KW-0238">DNA-binding</keyword>
<proteinExistence type="predicted"/>
<dbReference type="InterPro" id="IPR011051">
    <property type="entry name" value="RmlC_Cupin_sf"/>
</dbReference>
<feature type="domain" description="HTH cro/C1-type" evidence="2">
    <location>
        <begin position="9"/>
        <end position="63"/>
    </location>
</feature>
<dbReference type="PANTHER" id="PTHR46797:SF1">
    <property type="entry name" value="METHYLPHOSPHONATE SYNTHASE"/>
    <property type="match status" value="1"/>
</dbReference>
<dbReference type="AlphaFoldDB" id="A0A1I2ZT59"/>
<organism evidence="3 4">
    <name type="scientific">Desulfotruncus arcticus DSM 17038</name>
    <dbReference type="NCBI Taxonomy" id="1121424"/>
    <lineage>
        <taxon>Bacteria</taxon>
        <taxon>Bacillati</taxon>
        <taxon>Bacillota</taxon>
        <taxon>Clostridia</taxon>
        <taxon>Eubacteriales</taxon>
        <taxon>Desulfallaceae</taxon>
        <taxon>Desulfotruncus</taxon>
    </lineage>
</organism>
<dbReference type="InterPro" id="IPR001387">
    <property type="entry name" value="Cro/C1-type_HTH"/>
</dbReference>
<dbReference type="InterPro" id="IPR050807">
    <property type="entry name" value="TransReg_Diox_bact_type"/>
</dbReference>
<dbReference type="GO" id="GO:0005829">
    <property type="term" value="C:cytosol"/>
    <property type="evidence" value="ECO:0007669"/>
    <property type="project" value="TreeGrafter"/>
</dbReference>
<dbReference type="OrthoDB" id="9815852at2"/>
<evidence type="ECO:0000313" key="4">
    <source>
        <dbReference type="Proteomes" id="UP000199337"/>
    </source>
</evidence>
<dbReference type="Proteomes" id="UP000199337">
    <property type="component" value="Unassembled WGS sequence"/>
</dbReference>